<evidence type="ECO:0000256" key="1">
    <source>
        <dbReference type="SAM" id="MobiDB-lite"/>
    </source>
</evidence>
<dbReference type="EMBL" id="MN739463">
    <property type="protein sequence ID" value="QHT06053.1"/>
    <property type="molecule type" value="Genomic_DNA"/>
</dbReference>
<sequence>MSKNTTQCVKAKEFNCDDVTYSKPSVNKYGGKNIKLGLNGGNGLVLQFPLMLTWGVNEWPNEQTGTVKYDLALQFEPHKSTAQAKFLENMKALHEKLLEDAAANSKEWFGKAKMSKEVAEAMTWPFVKCYTRDDGSESYTMKLKIPVWDNKFMVELYDTEGKPTYLMKGGDNNTKGTPVNLIQKGSHIVGLMKCTQISFVGGRWGISWSLVQAKVRPPQRLLGSGTCHVADDSDDEDAMESLAEREKAEEQDEEEEDSKPTFDDDDEDEEEEEEEEEEQPAPEPVKKKKKVVRRKKKNNA</sequence>
<name>A0A6C0CP39_9ZZZZ</name>
<feature type="compositionally biased region" description="Basic residues" evidence="1">
    <location>
        <begin position="286"/>
        <end position="300"/>
    </location>
</feature>
<feature type="compositionally biased region" description="Acidic residues" evidence="1">
    <location>
        <begin position="249"/>
        <end position="280"/>
    </location>
</feature>
<reference evidence="2" key="1">
    <citation type="journal article" date="2020" name="Nature">
        <title>Giant virus diversity and host interactions through global metagenomics.</title>
        <authorList>
            <person name="Schulz F."/>
            <person name="Roux S."/>
            <person name="Paez-Espino D."/>
            <person name="Jungbluth S."/>
            <person name="Walsh D.A."/>
            <person name="Denef V.J."/>
            <person name="McMahon K.D."/>
            <person name="Konstantinidis K.T."/>
            <person name="Eloe-Fadrosh E.A."/>
            <person name="Kyrpides N.C."/>
            <person name="Woyke T."/>
        </authorList>
    </citation>
    <scope>NUCLEOTIDE SEQUENCE</scope>
    <source>
        <strain evidence="2">GVMAG-M-3300021425-14</strain>
    </source>
</reference>
<dbReference type="AlphaFoldDB" id="A0A6C0CP39"/>
<accession>A0A6C0CP39</accession>
<protein>
    <submittedName>
        <fullName evidence="2">Uncharacterized protein</fullName>
    </submittedName>
</protein>
<proteinExistence type="predicted"/>
<evidence type="ECO:0000313" key="2">
    <source>
        <dbReference type="EMBL" id="QHT06053.1"/>
    </source>
</evidence>
<organism evidence="2">
    <name type="scientific">viral metagenome</name>
    <dbReference type="NCBI Taxonomy" id="1070528"/>
    <lineage>
        <taxon>unclassified sequences</taxon>
        <taxon>metagenomes</taxon>
        <taxon>organismal metagenomes</taxon>
    </lineage>
</organism>
<feature type="region of interest" description="Disordered" evidence="1">
    <location>
        <begin position="221"/>
        <end position="300"/>
    </location>
</feature>